<feature type="compositionally biased region" description="Polar residues" evidence="3">
    <location>
        <begin position="154"/>
        <end position="163"/>
    </location>
</feature>
<dbReference type="InterPro" id="IPR036142">
    <property type="entry name" value="ENT_dom-like_sf"/>
</dbReference>
<feature type="region of interest" description="Disordered" evidence="3">
    <location>
        <begin position="1"/>
        <end position="35"/>
    </location>
</feature>
<dbReference type="GO" id="GO:0005634">
    <property type="term" value="C:nucleus"/>
    <property type="evidence" value="ECO:0007669"/>
    <property type="project" value="UniProtKB-SubCell"/>
</dbReference>
<reference evidence="5" key="1">
    <citation type="submission" date="2022-06" db="EMBL/GenBank/DDBJ databases">
        <title>Uncovering the hologenomic basis of an extraordinary plant invasion.</title>
        <authorList>
            <person name="Bieker V.C."/>
            <person name="Martin M.D."/>
            <person name="Gilbert T."/>
            <person name="Hodgins K."/>
            <person name="Battlay P."/>
            <person name="Petersen B."/>
            <person name="Wilson J."/>
        </authorList>
    </citation>
    <scope>NUCLEOTIDE SEQUENCE</scope>
    <source>
        <strain evidence="5">AA19_3_7</strain>
        <tissue evidence="5">Leaf</tissue>
    </source>
</reference>
<dbReference type="Pfam" id="PF03735">
    <property type="entry name" value="ENT"/>
    <property type="match status" value="1"/>
</dbReference>
<dbReference type="PANTHER" id="PTHR33432">
    <property type="entry name" value="PROTEIN EMSY-LIKE 4"/>
    <property type="match status" value="1"/>
</dbReference>
<feature type="region of interest" description="Disordered" evidence="3">
    <location>
        <begin position="368"/>
        <end position="391"/>
    </location>
</feature>
<dbReference type="EMBL" id="JAMZMK010005651">
    <property type="protein sequence ID" value="KAI7752624.1"/>
    <property type="molecule type" value="Genomic_DNA"/>
</dbReference>
<feature type="compositionally biased region" description="Gly residues" evidence="3">
    <location>
        <begin position="267"/>
        <end position="289"/>
    </location>
</feature>
<dbReference type="PANTHER" id="PTHR33432:SF28">
    <property type="entry name" value="PROTEIN EMSY-LIKE 4"/>
    <property type="match status" value="1"/>
</dbReference>
<feature type="compositionally biased region" description="Basic and acidic residues" evidence="3">
    <location>
        <begin position="378"/>
        <end position="391"/>
    </location>
</feature>
<feature type="compositionally biased region" description="Acidic residues" evidence="3">
    <location>
        <begin position="1"/>
        <end position="15"/>
    </location>
</feature>
<dbReference type="SUPFAM" id="SSF158639">
    <property type="entry name" value="ENT-like"/>
    <property type="match status" value="1"/>
</dbReference>
<dbReference type="PROSITE" id="PS51138">
    <property type="entry name" value="ENT"/>
    <property type="match status" value="1"/>
</dbReference>
<sequence>MDYEPYDSSGTDDDLPPSHQNRMPRGGHVAGNGRSAVMGSVQHPKMYGDTDMEAQIHQLERDAYSSVLRAFKAQADAITWEKEGLITELRKELRLSNEEHRELLLKVNSDDVIRRIREWRQSSGIQPGTVNTGQAVHDPLPSPSVSGNRKKQKMNPSGHSQSFGGPPQHVPLPTSSSAARRAPVTGPKGKSKKSMMGGLSSIKAQPSPSGATGRAQLDYNPVEGRHALVYDMYTANETWEWVNLSEISPEDIQWVEVEDPGIPLKTGYGGPGHGIGRPVGRESGPGGGRGRGRGRGMPKGQTRKVFPPSQNGIGKKGLDDLQLYNTDTLIKEVERVFGSSHPDPLEIEKARKVLKEHEEALADAIAKLADISDGESDEGMRGRPMDREQFN</sequence>
<proteinExistence type="predicted"/>
<comment type="caution">
    <text evidence="5">The sequence shown here is derived from an EMBL/GenBank/DDBJ whole genome shotgun (WGS) entry which is preliminary data.</text>
</comment>
<evidence type="ECO:0000256" key="2">
    <source>
        <dbReference type="ARBA" id="ARBA00023242"/>
    </source>
</evidence>
<name>A0AAD5D370_AMBAR</name>
<evidence type="ECO:0000259" key="4">
    <source>
        <dbReference type="PROSITE" id="PS51138"/>
    </source>
</evidence>
<organism evidence="5 6">
    <name type="scientific">Ambrosia artemisiifolia</name>
    <name type="common">Common ragweed</name>
    <dbReference type="NCBI Taxonomy" id="4212"/>
    <lineage>
        <taxon>Eukaryota</taxon>
        <taxon>Viridiplantae</taxon>
        <taxon>Streptophyta</taxon>
        <taxon>Embryophyta</taxon>
        <taxon>Tracheophyta</taxon>
        <taxon>Spermatophyta</taxon>
        <taxon>Magnoliopsida</taxon>
        <taxon>eudicotyledons</taxon>
        <taxon>Gunneridae</taxon>
        <taxon>Pentapetalae</taxon>
        <taxon>asterids</taxon>
        <taxon>campanulids</taxon>
        <taxon>Asterales</taxon>
        <taxon>Asteraceae</taxon>
        <taxon>Asteroideae</taxon>
        <taxon>Heliantheae alliance</taxon>
        <taxon>Heliantheae</taxon>
        <taxon>Ambrosia</taxon>
    </lineage>
</organism>
<protein>
    <recommendedName>
        <fullName evidence="4">ENT domain-containing protein</fullName>
    </recommendedName>
</protein>
<dbReference type="Gene3D" id="1.10.1240.40">
    <property type="entry name" value="ENT domain"/>
    <property type="match status" value="1"/>
</dbReference>
<keyword evidence="2" id="KW-0539">Nucleus</keyword>
<feature type="region of interest" description="Disordered" evidence="3">
    <location>
        <begin position="267"/>
        <end position="318"/>
    </location>
</feature>
<feature type="compositionally biased region" description="Polar residues" evidence="3">
    <location>
        <begin position="124"/>
        <end position="134"/>
    </location>
</feature>
<dbReference type="InterPro" id="IPR005491">
    <property type="entry name" value="ENT_dom"/>
</dbReference>
<gene>
    <name evidence="5" type="ORF">M8C21_006401</name>
</gene>
<evidence type="ECO:0000256" key="3">
    <source>
        <dbReference type="SAM" id="MobiDB-lite"/>
    </source>
</evidence>
<feature type="domain" description="ENT" evidence="4">
    <location>
        <begin position="52"/>
        <end position="140"/>
    </location>
</feature>
<dbReference type="SMART" id="SM01191">
    <property type="entry name" value="ENT"/>
    <property type="match status" value="1"/>
</dbReference>
<dbReference type="Proteomes" id="UP001206925">
    <property type="component" value="Unassembled WGS sequence"/>
</dbReference>
<evidence type="ECO:0000313" key="5">
    <source>
        <dbReference type="EMBL" id="KAI7752624.1"/>
    </source>
</evidence>
<keyword evidence="6" id="KW-1185">Reference proteome</keyword>
<feature type="region of interest" description="Disordered" evidence="3">
    <location>
        <begin position="124"/>
        <end position="217"/>
    </location>
</feature>
<dbReference type="FunFam" id="1.10.1240.40:FF:000005">
    <property type="entry name" value="ENT domain containing protein, expressed"/>
    <property type="match status" value="1"/>
</dbReference>
<evidence type="ECO:0000313" key="6">
    <source>
        <dbReference type="Proteomes" id="UP001206925"/>
    </source>
</evidence>
<dbReference type="GO" id="GO:0050832">
    <property type="term" value="P:defense response to fungus"/>
    <property type="evidence" value="ECO:0007669"/>
    <property type="project" value="InterPro"/>
</dbReference>
<comment type="subcellular location">
    <subcellularLocation>
        <location evidence="1">Nucleus</location>
    </subcellularLocation>
</comment>
<dbReference type="AlphaFoldDB" id="A0AAD5D370"/>
<evidence type="ECO:0000256" key="1">
    <source>
        <dbReference type="ARBA" id="ARBA00004123"/>
    </source>
</evidence>
<dbReference type="InterPro" id="IPR033485">
    <property type="entry name" value="EMSY-LIKE_plant"/>
</dbReference>
<accession>A0AAD5D370</accession>